<evidence type="ECO:0000256" key="4">
    <source>
        <dbReference type="ARBA" id="ARBA00022729"/>
    </source>
</evidence>
<keyword evidence="4" id="KW-0732">Signal</keyword>
<keyword evidence="2" id="KW-0964">Secreted</keyword>
<feature type="domain" description="VWFA" evidence="8">
    <location>
        <begin position="1"/>
        <end position="147"/>
    </location>
</feature>
<evidence type="ECO:0000256" key="2">
    <source>
        <dbReference type="ARBA" id="ARBA00022525"/>
    </source>
</evidence>
<dbReference type="GO" id="GO:0005581">
    <property type="term" value="C:collagen trimer"/>
    <property type="evidence" value="ECO:0007669"/>
    <property type="project" value="UniProtKB-KW"/>
</dbReference>
<protein>
    <submittedName>
        <fullName evidence="9">COL6A3 isoform 10</fullName>
    </submittedName>
</protein>
<dbReference type="AlphaFoldDB" id="A0A2J8JQ49"/>
<dbReference type="PANTHER" id="PTHR24020">
    <property type="entry name" value="COLLAGEN ALPHA"/>
    <property type="match status" value="1"/>
</dbReference>
<organism evidence="9 10">
    <name type="scientific">Pan troglodytes</name>
    <name type="common">Chimpanzee</name>
    <dbReference type="NCBI Taxonomy" id="9598"/>
    <lineage>
        <taxon>Eukaryota</taxon>
        <taxon>Metazoa</taxon>
        <taxon>Chordata</taxon>
        <taxon>Craniata</taxon>
        <taxon>Vertebrata</taxon>
        <taxon>Euteleostomi</taxon>
        <taxon>Mammalia</taxon>
        <taxon>Eutheria</taxon>
        <taxon>Euarchontoglires</taxon>
        <taxon>Primates</taxon>
        <taxon>Haplorrhini</taxon>
        <taxon>Catarrhini</taxon>
        <taxon>Hominidae</taxon>
        <taxon>Pan</taxon>
    </lineage>
</organism>
<name>A0A2J8JQ49_PANTR</name>
<feature type="non-terminal residue" evidence="9">
    <location>
        <position position="1"/>
    </location>
</feature>
<gene>
    <name evidence="9" type="ORF">CK820_G0045484</name>
</gene>
<evidence type="ECO:0000313" key="10">
    <source>
        <dbReference type="Proteomes" id="UP000236370"/>
    </source>
</evidence>
<proteinExistence type="predicted"/>
<keyword evidence="3" id="KW-0272">Extracellular matrix</keyword>
<dbReference type="Pfam" id="PF00092">
    <property type="entry name" value="VWA"/>
    <property type="match status" value="1"/>
</dbReference>
<dbReference type="SMART" id="SM00327">
    <property type="entry name" value="VWA"/>
    <property type="match status" value="1"/>
</dbReference>
<evidence type="ECO:0000259" key="8">
    <source>
        <dbReference type="PROSITE" id="PS50234"/>
    </source>
</evidence>
<dbReference type="SMR" id="A0A2J8JQ49"/>
<evidence type="ECO:0000256" key="6">
    <source>
        <dbReference type="ARBA" id="ARBA00022889"/>
    </source>
</evidence>
<evidence type="ECO:0000256" key="5">
    <source>
        <dbReference type="ARBA" id="ARBA00022737"/>
    </source>
</evidence>
<comment type="caution">
    <text evidence="9">The sequence shown here is derived from an EMBL/GenBank/DDBJ whole genome shotgun (WGS) entry which is preliminary data.</text>
</comment>
<evidence type="ECO:0000256" key="3">
    <source>
        <dbReference type="ARBA" id="ARBA00022530"/>
    </source>
</evidence>
<dbReference type="PROSITE" id="PS50234">
    <property type="entry name" value="VWFA"/>
    <property type="match status" value="1"/>
</dbReference>
<evidence type="ECO:0000256" key="7">
    <source>
        <dbReference type="ARBA" id="ARBA00023119"/>
    </source>
</evidence>
<keyword evidence="5" id="KW-0677">Repeat</keyword>
<dbReference type="GO" id="GO:0007155">
    <property type="term" value="P:cell adhesion"/>
    <property type="evidence" value="ECO:0007669"/>
    <property type="project" value="UniProtKB-KW"/>
</dbReference>
<evidence type="ECO:0000313" key="9">
    <source>
        <dbReference type="EMBL" id="PNI24900.1"/>
    </source>
</evidence>
<dbReference type="InterPro" id="IPR050525">
    <property type="entry name" value="ECM_Assembly_Org"/>
</dbReference>
<accession>A0A2J8JQ49</accession>
<evidence type="ECO:0000256" key="1">
    <source>
        <dbReference type="ARBA" id="ARBA00004498"/>
    </source>
</evidence>
<keyword evidence="6" id="KW-0130">Cell adhesion</keyword>
<dbReference type="PANTHER" id="PTHR24020:SF13">
    <property type="entry name" value="COLLAGEN ALPHA-3(VI) CHAIN"/>
    <property type="match status" value="1"/>
</dbReference>
<dbReference type="InterPro" id="IPR036465">
    <property type="entry name" value="vWFA_dom_sf"/>
</dbReference>
<dbReference type="Gene3D" id="3.40.50.410">
    <property type="entry name" value="von Willebrand factor, type A domain"/>
    <property type="match status" value="1"/>
</dbReference>
<reference evidence="9 10" key="1">
    <citation type="submission" date="2017-12" db="EMBL/GenBank/DDBJ databases">
        <title>High-resolution comparative analysis of great ape genomes.</title>
        <authorList>
            <person name="Pollen A."/>
            <person name="Hastie A."/>
            <person name="Hormozdiari F."/>
            <person name="Dougherty M."/>
            <person name="Liu R."/>
            <person name="Chaisson M."/>
            <person name="Hoppe E."/>
            <person name="Hill C."/>
            <person name="Pang A."/>
            <person name="Hillier L."/>
            <person name="Baker C."/>
            <person name="Armstrong J."/>
            <person name="Shendure J."/>
            <person name="Paten B."/>
            <person name="Wilson R."/>
            <person name="Chao H."/>
            <person name="Schneider V."/>
            <person name="Ventura M."/>
            <person name="Kronenberg Z."/>
            <person name="Murali S."/>
            <person name="Gordon D."/>
            <person name="Cantsilieris S."/>
            <person name="Munson K."/>
            <person name="Nelson B."/>
            <person name="Raja A."/>
            <person name="Underwood J."/>
            <person name="Diekhans M."/>
            <person name="Fiddes I."/>
            <person name="Haussler D."/>
            <person name="Eichler E."/>
        </authorList>
    </citation>
    <scope>NUCLEOTIDE SEQUENCE [LARGE SCALE GENOMIC DNA]</scope>
    <source>
        <strain evidence="9">Yerkes chimp pedigree #C0471</strain>
    </source>
</reference>
<dbReference type="InterPro" id="IPR002035">
    <property type="entry name" value="VWF_A"/>
</dbReference>
<dbReference type="EMBL" id="NBAG03000434">
    <property type="protein sequence ID" value="PNI24900.1"/>
    <property type="molecule type" value="Genomic_DNA"/>
</dbReference>
<comment type="subcellular location">
    <subcellularLocation>
        <location evidence="1">Secreted</location>
        <location evidence="1">Extracellular space</location>
        <location evidence="1">Extracellular matrix</location>
    </subcellularLocation>
</comment>
<dbReference type="Proteomes" id="UP000236370">
    <property type="component" value="Unassembled WGS sequence"/>
</dbReference>
<dbReference type="SUPFAM" id="SSF53300">
    <property type="entry name" value="vWA-like"/>
    <property type="match status" value="1"/>
</dbReference>
<dbReference type="FunFam" id="3.40.50.410:FF:000003">
    <property type="entry name" value="Collagen type VI alpha 3 chain"/>
    <property type="match status" value="1"/>
</dbReference>
<keyword evidence="7" id="KW-0176">Collagen</keyword>
<sequence length="173" mass="18644">PIGTQQIRVGVVQFSDEPRTMFSLDTYSTKAQVLGAVKALGFAGGELANIGLALDFVVENHFTRAGGSRVEEGVPQVLVLISAGPSSDEIRYGVVALKQASVFSFGLGAQAASRAELQHIATDDNLVFTVPEFRSFGDLQEKLLPYIVGVAQRHIVLKPPTIVTQEYGLNENW</sequence>